<reference evidence="1" key="1">
    <citation type="submission" date="2025-08" db="UniProtKB">
        <authorList>
            <consortium name="Ensembl"/>
        </authorList>
    </citation>
    <scope>IDENTIFICATION</scope>
</reference>
<dbReference type="SUPFAM" id="SSF54001">
    <property type="entry name" value="Cysteine proteinases"/>
    <property type="match status" value="1"/>
</dbReference>
<evidence type="ECO:0000313" key="1">
    <source>
        <dbReference type="Ensembl" id="ENSPKIP00000015707.1"/>
    </source>
</evidence>
<proteinExistence type="predicted"/>
<dbReference type="AlphaFoldDB" id="A0A3B3RAJ5"/>
<reference evidence="1" key="2">
    <citation type="submission" date="2025-09" db="UniProtKB">
        <authorList>
            <consortium name="Ensembl"/>
        </authorList>
    </citation>
    <scope>IDENTIFICATION</scope>
</reference>
<dbReference type="GeneTree" id="ENSGT01120000271959"/>
<organism evidence="1 2">
    <name type="scientific">Paramormyrops kingsleyae</name>
    <dbReference type="NCBI Taxonomy" id="1676925"/>
    <lineage>
        <taxon>Eukaryota</taxon>
        <taxon>Metazoa</taxon>
        <taxon>Chordata</taxon>
        <taxon>Craniata</taxon>
        <taxon>Vertebrata</taxon>
        <taxon>Euteleostomi</taxon>
        <taxon>Actinopterygii</taxon>
        <taxon>Neopterygii</taxon>
        <taxon>Teleostei</taxon>
        <taxon>Osteoglossocephala</taxon>
        <taxon>Osteoglossomorpha</taxon>
        <taxon>Osteoglossiformes</taxon>
        <taxon>Mormyridae</taxon>
        <taxon>Paramormyrops</taxon>
    </lineage>
</organism>
<name>A0A3B3RAJ5_9TELE</name>
<dbReference type="Ensembl" id="ENSPKIT00000040181.1">
    <property type="protein sequence ID" value="ENSPKIP00000015707.1"/>
    <property type="gene ID" value="ENSPKIG00000002330.1"/>
</dbReference>
<protein>
    <submittedName>
        <fullName evidence="1">Si:dkey-13e3.1</fullName>
    </submittedName>
</protein>
<sequence>MSIYAALSKNATVLKYILDTDRPAGELVVKDTDVCLTREDFWSLGLNRCMDSNIGNACFKVVKEVARRHGKDVHIVDMYVVPTWKTKNVDPLVGMPVSAFACIAYCINPGPWTEKTGRDLPVNILMYYANSYIKHCHFCIFYHYLYLHIYRKNALHWLQF</sequence>
<accession>A0A3B3RAJ5</accession>
<dbReference type="InterPro" id="IPR038765">
    <property type="entry name" value="Papain-like_cys_pep_sf"/>
</dbReference>
<keyword evidence="2" id="KW-1185">Reference proteome</keyword>
<evidence type="ECO:0000313" key="2">
    <source>
        <dbReference type="Proteomes" id="UP000261540"/>
    </source>
</evidence>
<dbReference type="Proteomes" id="UP000261540">
    <property type="component" value="Unplaced"/>
</dbReference>